<dbReference type="PANTHER" id="PTHR30349:SF41">
    <property type="entry name" value="INTEGRASE_RECOMBINASE PROTEIN MJ0367-RELATED"/>
    <property type="match status" value="1"/>
</dbReference>
<dbReference type="Gene3D" id="1.10.443.10">
    <property type="entry name" value="Intergrase catalytic core"/>
    <property type="match status" value="1"/>
</dbReference>
<organism evidence="6 7">
    <name type="scientific">Proteiniphilum saccharofermentans</name>
    <dbReference type="NCBI Taxonomy" id="1642647"/>
    <lineage>
        <taxon>Bacteria</taxon>
        <taxon>Pseudomonadati</taxon>
        <taxon>Bacteroidota</taxon>
        <taxon>Bacteroidia</taxon>
        <taxon>Bacteroidales</taxon>
        <taxon>Dysgonomonadaceae</taxon>
        <taxon>Proteiniphilum</taxon>
    </lineage>
</organism>
<keyword evidence="3" id="KW-0233">DNA recombination</keyword>
<dbReference type="CDD" id="cd01185">
    <property type="entry name" value="INTN1_C_like"/>
    <property type="match status" value="1"/>
</dbReference>
<dbReference type="SUPFAM" id="SSF56349">
    <property type="entry name" value="DNA breaking-rejoining enzymes"/>
    <property type="match status" value="1"/>
</dbReference>
<sequence>MFGCYLSTFTKMRTNCGHGYPVFSRNNLTFEEMFFAMAQTNYYLGKAVNSAGESEINLRLYVSRDIRIRAASGIWVDRKRWGKKNDINIPLIQGEERELLLEKRSKLKALTDYLENIINTSEDKSTIDRPFIEKQIKKFHKPTRKSVAPTEESFFDVMGKYLSTHKLSVARQKNFKVIMRSLRRFELFKKKEGHRGFKMSFANLSVDMLHQIEDFLGNEKDAFLKYPDIYEEIPYSTKVAVKTPKRKRPPRLDENGNEIPKGMPKPRGQNSVADMMLRFRSFIIWANDNGYTINNPFKHFTIGEIVYGTPIYITNSERNRLLETDLSDNKELETQRDIFVFQCLIGCRVSDLYKMTYRSIIGDAIEYIPRKTKEDRAITVRVPLNDTAKRLITKYQDYERGSLFPFNTEQDYNRKIKEAFKRAGLGRMVTVLDQQTREEIQKPLYEVASSHMARRSFIGNIYKKVKDPNLVGALSGHKEGSKVFARYRTIDDDMKKELIGMLE</sequence>
<protein>
    <submittedName>
        <fullName evidence="6">Site-specific recombinase XerD</fullName>
    </submittedName>
</protein>
<comment type="similarity">
    <text evidence="1">Belongs to the 'phage' integrase family.</text>
</comment>
<dbReference type="EMBL" id="LT605205">
    <property type="protein sequence ID" value="SCD21679.1"/>
    <property type="molecule type" value="Genomic_DNA"/>
</dbReference>
<dbReference type="PROSITE" id="PS51898">
    <property type="entry name" value="TYR_RECOMBINASE"/>
    <property type="match status" value="1"/>
</dbReference>
<accession>A0A1R3T6F9</accession>
<evidence type="ECO:0000256" key="1">
    <source>
        <dbReference type="ARBA" id="ARBA00008857"/>
    </source>
</evidence>
<reference evidence="6 7" key="1">
    <citation type="submission" date="2016-08" db="EMBL/GenBank/DDBJ databases">
        <authorList>
            <person name="Seilhamer J.J."/>
        </authorList>
    </citation>
    <scope>NUCLEOTIDE SEQUENCE [LARGE SCALE GENOMIC DNA]</scope>
    <source>
        <strain evidence="6">M3/6</strain>
    </source>
</reference>
<dbReference type="STRING" id="1642647.PSM36_2885"/>
<dbReference type="InterPro" id="IPR010998">
    <property type="entry name" value="Integrase_recombinase_N"/>
</dbReference>
<evidence type="ECO:0000256" key="4">
    <source>
        <dbReference type="SAM" id="MobiDB-lite"/>
    </source>
</evidence>
<keyword evidence="2" id="KW-0238">DNA-binding</keyword>
<feature type="region of interest" description="Disordered" evidence="4">
    <location>
        <begin position="241"/>
        <end position="268"/>
    </location>
</feature>
<name>A0A1R3T6F9_9BACT</name>
<dbReference type="GO" id="GO:0015074">
    <property type="term" value="P:DNA integration"/>
    <property type="evidence" value="ECO:0007669"/>
    <property type="project" value="InterPro"/>
</dbReference>
<evidence type="ECO:0000259" key="5">
    <source>
        <dbReference type="PROSITE" id="PS51898"/>
    </source>
</evidence>
<evidence type="ECO:0000313" key="7">
    <source>
        <dbReference type="Proteomes" id="UP000187464"/>
    </source>
</evidence>
<dbReference type="GO" id="GO:0003677">
    <property type="term" value="F:DNA binding"/>
    <property type="evidence" value="ECO:0007669"/>
    <property type="project" value="UniProtKB-KW"/>
</dbReference>
<dbReference type="KEGG" id="psac:PSM36_2885"/>
<dbReference type="InterPro" id="IPR013762">
    <property type="entry name" value="Integrase-like_cat_sf"/>
</dbReference>
<feature type="domain" description="Tyr recombinase" evidence="5">
    <location>
        <begin position="308"/>
        <end position="500"/>
    </location>
</feature>
<keyword evidence="7" id="KW-1185">Reference proteome</keyword>
<dbReference type="InterPro" id="IPR002104">
    <property type="entry name" value="Integrase_catalytic"/>
</dbReference>
<evidence type="ECO:0000256" key="3">
    <source>
        <dbReference type="ARBA" id="ARBA00023172"/>
    </source>
</evidence>
<dbReference type="Gene3D" id="1.10.150.130">
    <property type="match status" value="1"/>
</dbReference>
<evidence type="ECO:0000313" key="6">
    <source>
        <dbReference type="EMBL" id="SCD21679.1"/>
    </source>
</evidence>
<dbReference type="InterPro" id="IPR050090">
    <property type="entry name" value="Tyrosine_recombinase_XerCD"/>
</dbReference>
<dbReference type="AlphaFoldDB" id="A0A1R3T6F9"/>
<gene>
    <name evidence="6" type="ORF">PSM36_2885</name>
</gene>
<dbReference type="Proteomes" id="UP000187464">
    <property type="component" value="Chromosome I"/>
</dbReference>
<dbReference type="InterPro" id="IPR011010">
    <property type="entry name" value="DNA_brk_join_enz"/>
</dbReference>
<dbReference type="Pfam" id="PF00589">
    <property type="entry name" value="Phage_integrase"/>
    <property type="match status" value="1"/>
</dbReference>
<proteinExistence type="inferred from homology"/>
<evidence type="ECO:0000256" key="2">
    <source>
        <dbReference type="ARBA" id="ARBA00023125"/>
    </source>
</evidence>
<dbReference type="GO" id="GO:0006310">
    <property type="term" value="P:DNA recombination"/>
    <property type="evidence" value="ECO:0007669"/>
    <property type="project" value="UniProtKB-KW"/>
</dbReference>
<dbReference type="PANTHER" id="PTHR30349">
    <property type="entry name" value="PHAGE INTEGRASE-RELATED"/>
    <property type="match status" value="1"/>
</dbReference>